<keyword evidence="16" id="KW-1185">Reference proteome</keyword>
<name>A0A927HH62_9RHOB</name>
<dbReference type="GO" id="GO:0015627">
    <property type="term" value="C:type II protein secretion system complex"/>
    <property type="evidence" value="ECO:0007669"/>
    <property type="project" value="InterPro"/>
</dbReference>
<feature type="domain" description="NolW-like" evidence="13">
    <location>
        <begin position="126"/>
        <end position="187"/>
    </location>
</feature>
<dbReference type="PRINTS" id="PR00811">
    <property type="entry name" value="BCTERIALGSPD"/>
</dbReference>
<keyword evidence="6 11" id="KW-0732">Signal</keyword>
<organism evidence="15 16">
    <name type="scientific">Sulfitobacter aestuariivivens</name>
    <dbReference type="NCBI Taxonomy" id="2766981"/>
    <lineage>
        <taxon>Bacteria</taxon>
        <taxon>Pseudomonadati</taxon>
        <taxon>Pseudomonadota</taxon>
        <taxon>Alphaproteobacteria</taxon>
        <taxon>Rhodobacterales</taxon>
        <taxon>Roseobacteraceae</taxon>
        <taxon>Sulfitobacter</taxon>
    </lineage>
</organism>
<evidence type="ECO:0000256" key="9">
    <source>
        <dbReference type="ARBA" id="ARBA00023237"/>
    </source>
</evidence>
<dbReference type="PANTHER" id="PTHR30332">
    <property type="entry name" value="PROBABLE GENERAL SECRETION PATHWAY PROTEIN D"/>
    <property type="match status" value="1"/>
</dbReference>
<comment type="caution">
    <text evidence="15">The sequence shown here is derived from an EMBL/GenBank/DDBJ whole genome shotgun (WGS) entry which is preliminary data.</text>
</comment>
<feature type="domain" description="NolW-like" evidence="13">
    <location>
        <begin position="257"/>
        <end position="324"/>
    </location>
</feature>
<evidence type="ECO:0000256" key="1">
    <source>
        <dbReference type="ARBA" id="ARBA00004442"/>
    </source>
</evidence>
<feature type="chain" id="PRO_5036976079" evidence="11">
    <location>
        <begin position="26"/>
        <end position="654"/>
    </location>
</feature>
<evidence type="ECO:0000259" key="14">
    <source>
        <dbReference type="Pfam" id="PF21305"/>
    </source>
</evidence>
<comment type="subcellular location">
    <subcellularLocation>
        <location evidence="1 10">Cell outer membrane</location>
    </subcellularLocation>
</comment>
<dbReference type="EMBL" id="JACTAG010000002">
    <property type="protein sequence ID" value="MBD3664945.1"/>
    <property type="molecule type" value="Genomic_DNA"/>
</dbReference>
<evidence type="ECO:0000256" key="3">
    <source>
        <dbReference type="ARBA" id="ARBA00022448"/>
    </source>
</evidence>
<keyword evidence="9" id="KW-0998">Cell outer membrane</keyword>
<dbReference type="RefSeq" id="WP_191075953.1">
    <property type="nucleotide sequence ID" value="NZ_JACTAG010000002.1"/>
</dbReference>
<dbReference type="Proteomes" id="UP000635142">
    <property type="component" value="Unassembled WGS sequence"/>
</dbReference>
<dbReference type="Pfam" id="PF21305">
    <property type="entry name" value="type_II_gspD_N0"/>
    <property type="match status" value="1"/>
</dbReference>
<evidence type="ECO:0000256" key="2">
    <source>
        <dbReference type="ARBA" id="ARBA00006980"/>
    </source>
</evidence>
<evidence type="ECO:0000313" key="15">
    <source>
        <dbReference type="EMBL" id="MBD3664945.1"/>
    </source>
</evidence>
<evidence type="ECO:0000256" key="10">
    <source>
        <dbReference type="RuleBase" id="RU004004"/>
    </source>
</evidence>
<evidence type="ECO:0000256" key="8">
    <source>
        <dbReference type="ARBA" id="ARBA00023136"/>
    </source>
</evidence>
<evidence type="ECO:0000256" key="6">
    <source>
        <dbReference type="ARBA" id="ARBA00022729"/>
    </source>
</evidence>
<gene>
    <name evidence="15" type="primary">gspD</name>
    <name evidence="15" type="ORF">H9Q16_13515</name>
</gene>
<accession>A0A927HH62</accession>
<proteinExistence type="inferred from homology"/>
<evidence type="ECO:0000256" key="7">
    <source>
        <dbReference type="ARBA" id="ARBA00022927"/>
    </source>
</evidence>
<keyword evidence="8" id="KW-0472">Membrane</keyword>
<reference evidence="15" key="1">
    <citation type="submission" date="2020-08" db="EMBL/GenBank/DDBJ databases">
        <title>Sulfitobacter aestuariivivens sp. nov., isolated from a tidal flat.</title>
        <authorList>
            <person name="Park S."/>
            <person name="Yoon J.-H."/>
        </authorList>
    </citation>
    <scope>NUCLEOTIDE SEQUENCE</scope>
    <source>
        <strain evidence="15">TSTF-M16</strain>
    </source>
</reference>
<protein>
    <submittedName>
        <fullName evidence="15">Type II secretion system secretin GspD</fullName>
    </submittedName>
</protein>
<evidence type="ECO:0000256" key="5">
    <source>
        <dbReference type="ARBA" id="ARBA00022692"/>
    </source>
</evidence>
<dbReference type="Gene3D" id="3.30.1370.120">
    <property type="match status" value="3"/>
</dbReference>
<evidence type="ECO:0000313" key="16">
    <source>
        <dbReference type="Proteomes" id="UP000635142"/>
    </source>
</evidence>
<dbReference type="Pfam" id="PF03958">
    <property type="entry name" value="Secretin_N"/>
    <property type="match status" value="3"/>
</dbReference>
<evidence type="ECO:0000259" key="13">
    <source>
        <dbReference type="Pfam" id="PF03958"/>
    </source>
</evidence>
<keyword evidence="4" id="KW-1134">Transmembrane beta strand</keyword>
<dbReference type="InterPro" id="IPR004846">
    <property type="entry name" value="T2SS/T3SS_dom"/>
</dbReference>
<dbReference type="GO" id="GO:0015628">
    <property type="term" value="P:protein secretion by the type II secretion system"/>
    <property type="evidence" value="ECO:0007669"/>
    <property type="project" value="InterPro"/>
</dbReference>
<keyword evidence="5" id="KW-0812">Transmembrane</keyword>
<evidence type="ECO:0000256" key="11">
    <source>
        <dbReference type="SAM" id="SignalP"/>
    </source>
</evidence>
<feature type="domain" description="GspD-like N0" evidence="14">
    <location>
        <begin position="34"/>
        <end position="100"/>
    </location>
</feature>
<feature type="domain" description="NolW-like" evidence="13">
    <location>
        <begin position="190"/>
        <end position="251"/>
    </location>
</feature>
<dbReference type="InterPro" id="IPR013356">
    <property type="entry name" value="T2SS_GspD"/>
</dbReference>
<dbReference type="GO" id="GO:0009279">
    <property type="term" value="C:cell outer membrane"/>
    <property type="evidence" value="ECO:0007669"/>
    <property type="project" value="UniProtKB-SubCell"/>
</dbReference>
<evidence type="ECO:0000259" key="12">
    <source>
        <dbReference type="Pfam" id="PF00263"/>
    </source>
</evidence>
<keyword evidence="3 10" id="KW-0813">Transport</keyword>
<dbReference type="InterPro" id="IPR050810">
    <property type="entry name" value="Bact_Secretion_Sys_Channel"/>
</dbReference>
<comment type="similarity">
    <text evidence="2">Belongs to the bacterial secretin family. GSP D subfamily.</text>
</comment>
<dbReference type="InterPro" id="IPR038591">
    <property type="entry name" value="NolW-like_sf"/>
</dbReference>
<evidence type="ECO:0000256" key="4">
    <source>
        <dbReference type="ARBA" id="ARBA00022452"/>
    </source>
</evidence>
<sequence>MSHRFSLRAAVLALLVACTQVFVFAGPADAQVKLDLRDADLRSFTEIVSETTGKSFVIDPGVRGTVTVIAPDTLTPQELFEVFLNVLELNRLTIVNGGTVDRIVPMNVARELSSGAPRTAPKGFQTRVIEVENVPLNDIVEVIRPLLPAEAVLTPVAGSKLLILSDRGQNHARIEALVRRLDTPREQPIEMIRLRNANAAEVLQVIDSMGIVPEGAAVSVDRRSNALVVSGSDDLRRQLRALSARLDTQRNNVSSHAVELNYADATTLADVVTRAISNESTEANAPPIRIIPETQTNTLLITAPEERLDDIVQMIHFLDRRPSQVLVEAVIFEMSVNGFADLSSQFGAVLNDAIVGGVEFALDGRTNLTSLLSSVLNSEGTAVPTPGNGGYIGGGTINSSGNGIAALISAIASTTSTRLLSTPSIMTLNNQEAEIVVAQNVPFVTGSFAQVGESTNVDNPFQTIERQDVGLTLKVTPQINADRTVRMEIEQEVSNLTQNSSSAGGEITAKRSLSTTVLVRDGNVIMLGGLLEDGSGSTAQKVPGLSKLPLVGGLFRAKNSSKNQRVLLVMLRPRVVENDREAKHLTTELAREAKKAGLAIQPPDDGRYPRTSRAGLPFDGADLNQPFDAGFVDDFAQTRNYPPLPSRLKFDGKY</sequence>
<dbReference type="InterPro" id="IPR049371">
    <property type="entry name" value="GspD-like_N0"/>
</dbReference>
<keyword evidence="7" id="KW-0653">Protein transport</keyword>
<dbReference type="PANTHER" id="PTHR30332:SF24">
    <property type="entry name" value="SECRETIN GSPD-RELATED"/>
    <property type="match status" value="1"/>
</dbReference>
<dbReference type="InterPro" id="IPR005644">
    <property type="entry name" value="NolW-like"/>
</dbReference>
<dbReference type="InterPro" id="IPR001775">
    <property type="entry name" value="GspD/PilQ"/>
</dbReference>
<dbReference type="AlphaFoldDB" id="A0A927HH62"/>
<dbReference type="Pfam" id="PF00263">
    <property type="entry name" value="Secretin"/>
    <property type="match status" value="1"/>
</dbReference>
<dbReference type="NCBIfam" id="TIGR02517">
    <property type="entry name" value="type_II_gspD"/>
    <property type="match status" value="1"/>
</dbReference>
<feature type="domain" description="Type II/III secretion system secretin-like" evidence="12">
    <location>
        <begin position="411"/>
        <end position="577"/>
    </location>
</feature>
<feature type="signal peptide" evidence="11">
    <location>
        <begin position="1"/>
        <end position="25"/>
    </location>
</feature>